<protein>
    <submittedName>
        <fullName evidence="1">Uncharacterized protein</fullName>
    </submittedName>
</protein>
<accession>A0A2G9HG96</accession>
<name>A0A2G9HG96_9LAMI</name>
<dbReference type="AlphaFoldDB" id="A0A2G9HG96"/>
<dbReference type="EMBL" id="NKXS01001846">
    <property type="protein sequence ID" value="PIN16535.1"/>
    <property type="molecule type" value="Genomic_DNA"/>
</dbReference>
<proteinExistence type="predicted"/>
<sequence length="98" mass="11058">MIVFHLLVKNTIKFCGTNVSIIQAFSQSHVLFLLPCSLFLHLKNEISSQNEKHLKGYFKNQNLLIAAIEAKNSSAKIQLTRSLSAWSLASFSWSLDFS</sequence>
<evidence type="ECO:0000313" key="1">
    <source>
        <dbReference type="EMBL" id="PIN16535.1"/>
    </source>
</evidence>
<gene>
    <name evidence="1" type="ORF">CDL12_10812</name>
</gene>
<organism evidence="1 2">
    <name type="scientific">Handroanthus impetiginosus</name>
    <dbReference type="NCBI Taxonomy" id="429701"/>
    <lineage>
        <taxon>Eukaryota</taxon>
        <taxon>Viridiplantae</taxon>
        <taxon>Streptophyta</taxon>
        <taxon>Embryophyta</taxon>
        <taxon>Tracheophyta</taxon>
        <taxon>Spermatophyta</taxon>
        <taxon>Magnoliopsida</taxon>
        <taxon>eudicotyledons</taxon>
        <taxon>Gunneridae</taxon>
        <taxon>Pentapetalae</taxon>
        <taxon>asterids</taxon>
        <taxon>lamiids</taxon>
        <taxon>Lamiales</taxon>
        <taxon>Bignoniaceae</taxon>
        <taxon>Crescentiina</taxon>
        <taxon>Tabebuia alliance</taxon>
        <taxon>Handroanthus</taxon>
    </lineage>
</organism>
<comment type="caution">
    <text evidence="1">The sequence shown here is derived from an EMBL/GenBank/DDBJ whole genome shotgun (WGS) entry which is preliminary data.</text>
</comment>
<dbReference type="Proteomes" id="UP000231279">
    <property type="component" value="Unassembled WGS sequence"/>
</dbReference>
<keyword evidence="2" id="KW-1185">Reference proteome</keyword>
<reference evidence="2" key="1">
    <citation type="journal article" date="2018" name="Gigascience">
        <title>Genome assembly of the Pink Ipe (Handroanthus impetiginosus, Bignoniaceae), a highly valued, ecologically keystone Neotropical timber forest tree.</title>
        <authorList>
            <person name="Silva-Junior O.B."/>
            <person name="Grattapaglia D."/>
            <person name="Novaes E."/>
            <person name="Collevatti R.G."/>
        </authorList>
    </citation>
    <scope>NUCLEOTIDE SEQUENCE [LARGE SCALE GENOMIC DNA]</scope>
    <source>
        <strain evidence="2">cv. UFG-1</strain>
    </source>
</reference>
<evidence type="ECO:0000313" key="2">
    <source>
        <dbReference type="Proteomes" id="UP000231279"/>
    </source>
</evidence>